<dbReference type="Proteomes" id="UP001499951">
    <property type="component" value="Unassembled WGS sequence"/>
</dbReference>
<dbReference type="SUPFAM" id="SSF47384">
    <property type="entry name" value="Homodimeric domain of signal transducing histidine kinase"/>
    <property type="match status" value="1"/>
</dbReference>
<feature type="transmembrane region" description="Helical" evidence="7">
    <location>
        <begin position="50"/>
        <end position="70"/>
    </location>
</feature>
<dbReference type="InterPro" id="IPR005467">
    <property type="entry name" value="His_kinase_dom"/>
</dbReference>
<feature type="transmembrane region" description="Helical" evidence="7">
    <location>
        <begin position="118"/>
        <end position="136"/>
    </location>
</feature>
<dbReference type="SMART" id="SM00388">
    <property type="entry name" value="HisKA"/>
    <property type="match status" value="1"/>
</dbReference>
<feature type="transmembrane region" description="Helical" evidence="7">
    <location>
        <begin position="22"/>
        <end position="44"/>
    </location>
</feature>
<evidence type="ECO:0000256" key="5">
    <source>
        <dbReference type="ARBA" id="ARBA00022777"/>
    </source>
</evidence>
<dbReference type="InterPro" id="IPR004358">
    <property type="entry name" value="Sig_transdc_His_kin-like_C"/>
</dbReference>
<dbReference type="Gene3D" id="3.30.565.10">
    <property type="entry name" value="Histidine kinase-like ATPase, C-terminal domain"/>
    <property type="match status" value="1"/>
</dbReference>
<dbReference type="EC" id="2.7.13.3" evidence="2"/>
<dbReference type="InterPro" id="IPR050736">
    <property type="entry name" value="Sensor_HK_Regulatory"/>
</dbReference>
<keyword evidence="5" id="KW-0418">Kinase</keyword>
<dbReference type="RefSeq" id="WP_166932935.1">
    <property type="nucleotide sequence ID" value="NZ_BAAADD010000003.1"/>
</dbReference>
<evidence type="ECO:0000313" key="10">
    <source>
        <dbReference type="Proteomes" id="UP001499951"/>
    </source>
</evidence>
<keyword evidence="4" id="KW-0808">Transferase</keyword>
<dbReference type="Gene3D" id="1.10.287.130">
    <property type="match status" value="1"/>
</dbReference>
<dbReference type="Pfam" id="PF00512">
    <property type="entry name" value="HisKA"/>
    <property type="match status" value="1"/>
</dbReference>
<comment type="caution">
    <text evidence="9">The sequence shown here is derived from an EMBL/GenBank/DDBJ whole genome shotgun (WGS) entry which is preliminary data.</text>
</comment>
<sequence>MHGPSANGKTRSERILAEKLELLYRTSAAILTNFVISCVVAWLLSDFYPHWVLAWWLAAVGAVCAARLMLLWRFHRTSPETRCSPCAARRFTLGALASGMLWGAICLGLPVWGDAMDYIVLAVTAAGMVAGAVSTISVYFPSYLCYSLSFAIPLTTVSILHRDVDIAGAGAMMVIYYAAISLTAWRTNRFIAATAELSVDNQLLKTSLDKAHGERDAARTDKWSTLAQLSHELRTPLNAILGFSEAMHGEIFGKLGHTRYKEYAEHVLTSGRDLLTLTEELLLLSQGESGTLSLKETEIDAGEVIRSLIDLKAATAGRAGLELQAYIASDLPLLKADTAKLRQMLLNLIDNAIKFTPSGGEVSVTAAVRDGSIVLKVSDTGIGMDREQVAIALEPFGRIANALTNNTAGAGLGLPICKRLAELHEAALAIETAPGRGTSVTITFPPVRTVSRSAAAAA</sequence>
<feature type="transmembrane region" description="Helical" evidence="7">
    <location>
        <begin position="91"/>
        <end position="112"/>
    </location>
</feature>
<dbReference type="PANTHER" id="PTHR43711:SF26">
    <property type="entry name" value="SENSOR HISTIDINE KINASE RCSC"/>
    <property type="match status" value="1"/>
</dbReference>
<dbReference type="PROSITE" id="PS50109">
    <property type="entry name" value="HIS_KIN"/>
    <property type="match status" value="1"/>
</dbReference>
<dbReference type="InterPro" id="IPR003661">
    <property type="entry name" value="HisK_dim/P_dom"/>
</dbReference>
<evidence type="ECO:0000256" key="1">
    <source>
        <dbReference type="ARBA" id="ARBA00000085"/>
    </source>
</evidence>
<keyword evidence="7" id="KW-1133">Transmembrane helix</keyword>
<dbReference type="InterPro" id="IPR003594">
    <property type="entry name" value="HATPase_dom"/>
</dbReference>
<dbReference type="CDD" id="cd00075">
    <property type="entry name" value="HATPase"/>
    <property type="match status" value="1"/>
</dbReference>
<evidence type="ECO:0000256" key="4">
    <source>
        <dbReference type="ARBA" id="ARBA00022679"/>
    </source>
</evidence>
<dbReference type="SMART" id="SM00387">
    <property type="entry name" value="HATPase_c"/>
    <property type="match status" value="1"/>
</dbReference>
<dbReference type="InterPro" id="IPR036890">
    <property type="entry name" value="HATPase_C_sf"/>
</dbReference>
<comment type="catalytic activity">
    <reaction evidence="1">
        <text>ATP + protein L-histidine = ADP + protein N-phospho-L-histidine.</text>
        <dbReference type="EC" id="2.7.13.3"/>
    </reaction>
</comment>
<feature type="domain" description="Histidine kinase" evidence="8">
    <location>
        <begin position="228"/>
        <end position="448"/>
    </location>
</feature>
<feature type="transmembrane region" description="Helical" evidence="7">
    <location>
        <begin position="143"/>
        <end position="160"/>
    </location>
</feature>
<dbReference type="Pfam" id="PF02518">
    <property type="entry name" value="HATPase_c"/>
    <property type="match status" value="1"/>
</dbReference>
<dbReference type="InterPro" id="IPR036097">
    <property type="entry name" value="HisK_dim/P_sf"/>
</dbReference>
<protein>
    <recommendedName>
        <fullName evidence="2">histidine kinase</fullName>
        <ecNumber evidence="2">2.7.13.3</ecNumber>
    </recommendedName>
</protein>
<reference evidence="10" key="1">
    <citation type="journal article" date="2019" name="Int. J. Syst. Evol. Microbiol.">
        <title>The Global Catalogue of Microorganisms (GCM) 10K type strain sequencing project: providing services to taxonomists for standard genome sequencing and annotation.</title>
        <authorList>
            <consortium name="The Broad Institute Genomics Platform"/>
            <consortium name="The Broad Institute Genome Sequencing Center for Infectious Disease"/>
            <person name="Wu L."/>
            <person name="Ma J."/>
        </authorList>
    </citation>
    <scope>NUCLEOTIDE SEQUENCE [LARGE SCALE GENOMIC DNA]</scope>
    <source>
        <strain evidence="10">JCM 15089</strain>
    </source>
</reference>
<dbReference type="PANTHER" id="PTHR43711">
    <property type="entry name" value="TWO-COMPONENT HISTIDINE KINASE"/>
    <property type="match status" value="1"/>
</dbReference>
<name>A0ABP3PHT9_9PROT</name>
<evidence type="ECO:0000313" key="9">
    <source>
        <dbReference type="EMBL" id="GAA0567451.1"/>
    </source>
</evidence>
<evidence type="ECO:0000256" key="3">
    <source>
        <dbReference type="ARBA" id="ARBA00022553"/>
    </source>
</evidence>
<proteinExistence type="predicted"/>
<keyword evidence="7" id="KW-0812">Transmembrane</keyword>
<keyword evidence="3" id="KW-0597">Phosphoprotein</keyword>
<keyword evidence="7" id="KW-0472">Membrane</keyword>
<organism evidence="9 10">
    <name type="scientific">Rhizomicrobium electricum</name>
    <dbReference type="NCBI Taxonomy" id="480070"/>
    <lineage>
        <taxon>Bacteria</taxon>
        <taxon>Pseudomonadati</taxon>
        <taxon>Pseudomonadota</taxon>
        <taxon>Alphaproteobacteria</taxon>
        <taxon>Micropepsales</taxon>
        <taxon>Micropepsaceae</taxon>
        <taxon>Rhizomicrobium</taxon>
    </lineage>
</organism>
<gene>
    <name evidence="9" type="ORF">GCM10008942_15010</name>
</gene>
<keyword evidence="6" id="KW-0902">Two-component regulatory system</keyword>
<evidence type="ECO:0000256" key="7">
    <source>
        <dbReference type="SAM" id="Phobius"/>
    </source>
</evidence>
<accession>A0ABP3PHT9</accession>
<evidence type="ECO:0000256" key="2">
    <source>
        <dbReference type="ARBA" id="ARBA00012438"/>
    </source>
</evidence>
<dbReference type="PRINTS" id="PR00344">
    <property type="entry name" value="BCTRLSENSOR"/>
</dbReference>
<dbReference type="CDD" id="cd00082">
    <property type="entry name" value="HisKA"/>
    <property type="match status" value="1"/>
</dbReference>
<feature type="transmembrane region" description="Helical" evidence="7">
    <location>
        <begin position="166"/>
        <end position="185"/>
    </location>
</feature>
<keyword evidence="10" id="KW-1185">Reference proteome</keyword>
<dbReference type="EMBL" id="BAAADD010000003">
    <property type="protein sequence ID" value="GAA0567451.1"/>
    <property type="molecule type" value="Genomic_DNA"/>
</dbReference>
<evidence type="ECO:0000259" key="8">
    <source>
        <dbReference type="PROSITE" id="PS50109"/>
    </source>
</evidence>
<dbReference type="SUPFAM" id="SSF55874">
    <property type="entry name" value="ATPase domain of HSP90 chaperone/DNA topoisomerase II/histidine kinase"/>
    <property type="match status" value="1"/>
</dbReference>
<evidence type="ECO:0000256" key="6">
    <source>
        <dbReference type="ARBA" id="ARBA00023012"/>
    </source>
</evidence>